<organism evidence="1 2">
    <name type="scientific">Oikopleura dioica</name>
    <name type="common">Tunicate</name>
    <dbReference type="NCBI Taxonomy" id="34765"/>
    <lineage>
        <taxon>Eukaryota</taxon>
        <taxon>Metazoa</taxon>
        <taxon>Chordata</taxon>
        <taxon>Tunicata</taxon>
        <taxon>Appendicularia</taxon>
        <taxon>Copelata</taxon>
        <taxon>Oikopleuridae</taxon>
        <taxon>Oikopleura</taxon>
    </lineage>
</organism>
<proteinExistence type="predicted"/>
<keyword evidence="2" id="KW-1185">Reference proteome</keyword>
<dbReference type="Proteomes" id="UP001158576">
    <property type="component" value="Chromosome 1"/>
</dbReference>
<accession>A0ABN7SXD3</accession>
<evidence type="ECO:0000313" key="2">
    <source>
        <dbReference type="Proteomes" id="UP001158576"/>
    </source>
</evidence>
<protein>
    <submittedName>
        <fullName evidence="1">Oidioi.mRNA.OKI2018_I69.chr1.g3072.t1.cds</fullName>
    </submittedName>
</protein>
<gene>
    <name evidence="1" type="ORF">OKIOD_LOCUS11837</name>
</gene>
<dbReference type="EMBL" id="OU015566">
    <property type="protein sequence ID" value="CAG5106949.1"/>
    <property type="molecule type" value="Genomic_DNA"/>
</dbReference>
<reference evidence="1 2" key="1">
    <citation type="submission" date="2021-04" db="EMBL/GenBank/DDBJ databases">
        <authorList>
            <person name="Bliznina A."/>
        </authorList>
    </citation>
    <scope>NUCLEOTIDE SEQUENCE [LARGE SCALE GENOMIC DNA]</scope>
</reference>
<sequence>MTSPFPNLTNVKHLRMATTESIANKDYFMKKCRVHAAIKKKLSEKHPEFNTDEMFTDESIAKVTEKMTGENLKLLEAHNFEEELQKIQEIKQNAPSGSGSDWKPSFVPAIDNEAKIVISKQSLLEKITAEYEAVKNKNSINETLLANKKTSLDAKVKKLNSL</sequence>
<evidence type="ECO:0000313" key="1">
    <source>
        <dbReference type="EMBL" id="CAG5106949.1"/>
    </source>
</evidence>
<name>A0ABN7SXD3_OIKDI</name>